<dbReference type="Proteomes" id="UP000602260">
    <property type="component" value="Unassembled WGS sequence"/>
</dbReference>
<dbReference type="GO" id="GO:0045892">
    <property type="term" value="P:negative regulation of DNA-templated transcription"/>
    <property type="evidence" value="ECO:0007669"/>
    <property type="project" value="TreeGrafter"/>
</dbReference>
<dbReference type="InterPro" id="IPR028978">
    <property type="entry name" value="Chorismate_lyase_/UTRA_dom_sf"/>
</dbReference>
<dbReference type="InterPro" id="IPR036390">
    <property type="entry name" value="WH_DNA-bd_sf"/>
</dbReference>
<evidence type="ECO:0000313" key="5">
    <source>
        <dbReference type="EMBL" id="MBC5716661.1"/>
    </source>
</evidence>
<keyword evidence="1" id="KW-0805">Transcription regulation</keyword>
<sequence length="239" mass="27238">MIDFNSMVPLYQQVIEQIMIDIEHNKFDKTRRLPTEDEMSRNYGVSRITIRKAVSELANRGIVVKKQGKGTFLKTPPMKKVLNNSAMSFTNLCHANGKVAGSKVLEASICIPEDTDVIEALGLQEGEKAVRIRRLRYADGKPLVIEDNYFPLKYSYLIGIDLENKSLYSYLETEQGINIISGHLTMRLIRANNNTAHLLNVQRNTPMLQLWSTNLCENGEILHTCRQVGYGEDFDFIIR</sequence>
<evidence type="ECO:0000256" key="2">
    <source>
        <dbReference type="ARBA" id="ARBA00023125"/>
    </source>
</evidence>
<name>A0A8J6J2Y8_9FIRM</name>
<dbReference type="InterPro" id="IPR050679">
    <property type="entry name" value="Bact_HTH_transcr_reg"/>
</dbReference>
<dbReference type="CDD" id="cd07377">
    <property type="entry name" value="WHTH_GntR"/>
    <property type="match status" value="1"/>
</dbReference>
<comment type="caution">
    <text evidence="5">The sequence shown here is derived from an EMBL/GenBank/DDBJ whole genome shotgun (WGS) entry which is preliminary data.</text>
</comment>
<dbReference type="InterPro" id="IPR036388">
    <property type="entry name" value="WH-like_DNA-bd_sf"/>
</dbReference>
<reference evidence="5" key="1">
    <citation type="submission" date="2020-08" db="EMBL/GenBank/DDBJ databases">
        <title>Genome public.</title>
        <authorList>
            <person name="Liu C."/>
            <person name="Sun Q."/>
        </authorList>
    </citation>
    <scope>NUCLEOTIDE SEQUENCE</scope>
    <source>
        <strain evidence="5">BX5</strain>
    </source>
</reference>
<dbReference type="PANTHER" id="PTHR44846">
    <property type="entry name" value="MANNOSYL-D-GLYCERATE TRANSPORT/METABOLISM SYSTEM REPRESSOR MNGR-RELATED"/>
    <property type="match status" value="1"/>
</dbReference>
<gene>
    <name evidence="5" type="ORF">H8S55_04895</name>
</gene>
<dbReference type="Pfam" id="PF07702">
    <property type="entry name" value="UTRA"/>
    <property type="match status" value="1"/>
</dbReference>
<dbReference type="InterPro" id="IPR000524">
    <property type="entry name" value="Tscrpt_reg_HTH_GntR"/>
</dbReference>
<dbReference type="PRINTS" id="PR00035">
    <property type="entry name" value="HTHGNTR"/>
</dbReference>
<dbReference type="Gene3D" id="3.40.1410.10">
    <property type="entry name" value="Chorismate lyase-like"/>
    <property type="match status" value="1"/>
</dbReference>
<proteinExistence type="predicted"/>
<dbReference type="InterPro" id="IPR011663">
    <property type="entry name" value="UTRA"/>
</dbReference>
<evidence type="ECO:0000256" key="3">
    <source>
        <dbReference type="ARBA" id="ARBA00023163"/>
    </source>
</evidence>
<dbReference type="PROSITE" id="PS50949">
    <property type="entry name" value="HTH_GNTR"/>
    <property type="match status" value="1"/>
</dbReference>
<protein>
    <submittedName>
        <fullName evidence="5">GntR family transcriptional regulator</fullName>
    </submittedName>
</protein>
<evidence type="ECO:0000259" key="4">
    <source>
        <dbReference type="PROSITE" id="PS50949"/>
    </source>
</evidence>
<accession>A0A8J6J2Y8</accession>
<feature type="domain" description="HTH gntR-type" evidence="4">
    <location>
        <begin position="8"/>
        <end position="76"/>
    </location>
</feature>
<dbReference type="Pfam" id="PF00392">
    <property type="entry name" value="GntR"/>
    <property type="match status" value="1"/>
</dbReference>
<dbReference type="RefSeq" id="WP_186878033.1">
    <property type="nucleotide sequence ID" value="NZ_JACOPN010000003.1"/>
</dbReference>
<dbReference type="SUPFAM" id="SSF64288">
    <property type="entry name" value="Chorismate lyase-like"/>
    <property type="match status" value="1"/>
</dbReference>
<keyword evidence="3" id="KW-0804">Transcription</keyword>
<dbReference type="PANTHER" id="PTHR44846:SF1">
    <property type="entry name" value="MANNOSYL-D-GLYCERATE TRANSPORT_METABOLISM SYSTEM REPRESSOR MNGR-RELATED"/>
    <property type="match status" value="1"/>
</dbReference>
<keyword evidence="2" id="KW-0238">DNA-binding</keyword>
<organism evidence="5 6">
    <name type="scientific">Flintibacter faecis</name>
    <dbReference type="NCBI Taxonomy" id="2763047"/>
    <lineage>
        <taxon>Bacteria</taxon>
        <taxon>Bacillati</taxon>
        <taxon>Bacillota</taxon>
        <taxon>Clostridia</taxon>
        <taxon>Eubacteriales</taxon>
        <taxon>Flintibacter</taxon>
    </lineage>
</organism>
<evidence type="ECO:0000256" key="1">
    <source>
        <dbReference type="ARBA" id="ARBA00023015"/>
    </source>
</evidence>
<dbReference type="SUPFAM" id="SSF46785">
    <property type="entry name" value="Winged helix' DNA-binding domain"/>
    <property type="match status" value="1"/>
</dbReference>
<dbReference type="SMART" id="SM00345">
    <property type="entry name" value="HTH_GNTR"/>
    <property type="match status" value="1"/>
</dbReference>
<dbReference type="Gene3D" id="1.10.10.10">
    <property type="entry name" value="Winged helix-like DNA-binding domain superfamily/Winged helix DNA-binding domain"/>
    <property type="match status" value="1"/>
</dbReference>
<dbReference type="SMART" id="SM00866">
    <property type="entry name" value="UTRA"/>
    <property type="match status" value="1"/>
</dbReference>
<dbReference type="GO" id="GO:0003700">
    <property type="term" value="F:DNA-binding transcription factor activity"/>
    <property type="evidence" value="ECO:0007669"/>
    <property type="project" value="InterPro"/>
</dbReference>
<evidence type="ECO:0000313" key="6">
    <source>
        <dbReference type="Proteomes" id="UP000602260"/>
    </source>
</evidence>
<dbReference type="EMBL" id="JACOPN010000003">
    <property type="protein sequence ID" value="MBC5716661.1"/>
    <property type="molecule type" value="Genomic_DNA"/>
</dbReference>
<keyword evidence="6" id="KW-1185">Reference proteome</keyword>
<dbReference type="GO" id="GO:0003677">
    <property type="term" value="F:DNA binding"/>
    <property type="evidence" value="ECO:0007669"/>
    <property type="project" value="UniProtKB-KW"/>
</dbReference>
<dbReference type="AlphaFoldDB" id="A0A8J6J2Y8"/>